<comment type="caution">
    <text evidence="1">The sequence shown here is derived from an EMBL/GenBank/DDBJ whole genome shotgun (WGS) entry which is preliminary data.</text>
</comment>
<keyword evidence="2" id="KW-1185">Reference proteome</keyword>
<gene>
    <name evidence="1" type="ORF">WISP_134919</name>
</gene>
<accession>A0ABQ9CRL7</accession>
<reference evidence="1" key="1">
    <citation type="submission" date="2019-10" db="EMBL/GenBank/DDBJ databases">
        <authorList>
            <person name="Soares A.E.R."/>
            <person name="Aleixo A."/>
            <person name="Schneider P."/>
            <person name="Miyaki C.Y."/>
            <person name="Schneider M.P."/>
            <person name="Mello C."/>
            <person name="Vasconcelos A.T.R."/>
        </authorList>
    </citation>
    <scope>NUCLEOTIDE SEQUENCE</scope>
    <source>
        <tissue evidence="1">Muscle</tissue>
    </source>
</reference>
<dbReference type="PANTHER" id="PTHR33332">
    <property type="entry name" value="REVERSE TRANSCRIPTASE DOMAIN-CONTAINING PROTEIN"/>
    <property type="match status" value="1"/>
</dbReference>
<proteinExistence type="predicted"/>
<evidence type="ECO:0008006" key="3">
    <source>
        <dbReference type="Google" id="ProtNLM"/>
    </source>
</evidence>
<dbReference type="EMBL" id="WHWB01034671">
    <property type="protein sequence ID" value="KAJ7406249.1"/>
    <property type="molecule type" value="Genomic_DNA"/>
</dbReference>
<name>A0ABQ9CRL7_9PASS</name>
<sequence>MKFNKGKYRVLHLGKNNPMCQYRLEADLMESSSGEKGLGVLVDNKSYMIQQCALLANEANGILRCCVRFCTPQYKRDMELLEWVQWRATKMIKELKYLSYEERLI</sequence>
<protein>
    <recommendedName>
        <fullName evidence="3">RNase H type-1 domain-containing protein</fullName>
    </recommendedName>
</protein>
<evidence type="ECO:0000313" key="2">
    <source>
        <dbReference type="Proteomes" id="UP001145742"/>
    </source>
</evidence>
<evidence type="ECO:0000313" key="1">
    <source>
        <dbReference type="EMBL" id="KAJ7406249.1"/>
    </source>
</evidence>
<organism evidence="1 2">
    <name type="scientific">Willisornis vidua</name>
    <name type="common">Xingu scale-backed antbird</name>
    <dbReference type="NCBI Taxonomy" id="1566151"/>
    <lineage>
        <taxon>Eukaryota</taxon>
        <taxon>Metazoa</taxon>
        <taxon>Chordata</taxon>
        <taxon>Craniata</taxon>
        <taxon>Vertebrata</taxon>
        <taxon>Euteleostomi</taxon>
        <taxon>Archelosauria</taxon>
        <taxon>Archosauria</taxon>
        <taxon>Dinosauria</taxon>
        <taxon>Saurischia</taxon>
        <taxon>Theropoda</taxon>
        <taxon>Coelurosauria</taxon>
        <taxon>Aves</taxon>
        <taxon>Neognathae</taxon>
        <taxon>Neoaves</taxon>
        <taxon>Telluraves</taxon>
        <taxon>Australaves</taxon>
        <taxon>Passeriformes</taxon>
        <taxon>Thamnophilidae</taxon>
        <taxon>Willisornis</taxon>
    </lineage>
</organism>
<dbReference type="Proteomes" id="UP001145742">
    <property type="component" value="Unassembled WGS sequence"/>
</dbReference>